<dbReference type="GO" id="GO:0016887">
    <property type="term" value="F:ATP hydrolysis activity"/>
    <property type="evidence" value="ECO:0007669"/>
    <property type="project" value="InterPro"/>
</dbReference>
<dbReference type="AlphaFoldDB" id="A0AA41W6B8"/>
<protein>
    <submittedName>
        <fullName evidence="6">ATP-binding cassette domain-containing protein</fullName>
    </submittedName>
</protein>
<comment type="similarity">
    <text evidence="1">Belongs to the ABC transporter superfamily.</text>
</comment>
<dbReference type="Pfam" id="PF00005">
    <property type="entry name" value="ABC_tran"/>
    <property type="match status" value="1"/>
</dbReference>
<accession>A0AA41W6B8</accession>
<keyword evidence="4 6" id="KW-0067">ATP-binding</keyword>
<dbReference type="SUPFAM" id="SSF52540">
    <property type="entry name" value="P-loop containing nucleoside triphosphate hydrolases"/>
    <property type="match status" value="1"/>
</dbReference>
<dbReference type="RefSeq" id="WP_251261085.1">
    <property type="nucleotide sequence ID" value="NZ_JAMQGP010000003.1"/>
</dbReference>
<dbReference type="Proteomes" id="UP001165393">
    <property type="component" value="Unassembled WGS sequence"/>
</dbReference>
<dbReference type="CDD" id="cd03230">
    <property type="entry name" value="ABC_DR_subfamily_A"/>
    <property type="match status" value="1"/>
</dbReference>
<dbReference type="EMBL" id="JAMQGP010000003">
    <property type="protein sequence ID" value="MCM2679640.1"/>
    <property type="molecule type" value="Genomic_DNA"/>
</dbReference>
<comment type="caution">
    <text evidence="6">The sequence shown here is derived from an EMBL/GenBank/DDBJ whole genome shotgun (WGS) entry which is preliminary data.</text>
</comment>
<evidence type="ECO:0000313" key="6">
    <source>
        <dbReference type="EMBL" id="MCM2679640.1"/>
    </source>
</evidence>
<organism evidence="6 7">
    <name type="scientific">Echinimonas agarilytica</name>
    <dbReference type="NCBI Taxonomy" id="1215918"/>
    <lineage>
        <taxon>Bacteria</taxon>
        <taxon>Pseudomonadati</taxon>
        <taxon>Pseudomonadota</taxon>
        <taxon>Gammaproteobacteria</taxon>
        <taxon>Alteromonadales</taxon>
        <taxon>Echinimonadaceae</taxon>
        <taxon>Echinimonas</taxon>
    </lineage>
</organism>
<dbReference type="InterPro" id="IPR027417">
    <property type="entry name" value="P-loop_NTPase"/>
</dbReference>
<evidence type="ECO:0000256" key="2">
    <source>
        <dbReference type="ARBA" id="ARBA00022448"/>
    </source>
</evidence>
<proteinExistence type="inferred from homology"/>
<feature type="domain" description="ABC transporter" evidence="5">
    <location>
        <begin position="2"/>
        <end position="231"/>
    </location>
</feature>
<reference evidence="6 7" key="1">
    <citation type="journal article" date="2013" name="Antonie Van Leeuwenhoek">
        <title>Echinimonas agarilytica gen. nov., sp. nov., a new gammaproteobacterium isolated from the sea urchin Strongylocentrotus intermedius.</title>
        <authorList>
            <person name="Nedashkovskaya O.I."/>
            <person name="Stenkova A.M."/>
            <person name="Zhukova N.V."/>
            <person name="Van Trappen S."/>
            <person name="Lee J.S."/>
            <person name="Kim S.B."/>
        </authorList>
    </citation>
    <scope>NUCLEOTIDE SEQUENCE [LARGE SCALE GENOMIC DNA]</scope>
    <source>
        <strain evidence="6 7">KMM 6351</strain>
    </source>
</reference>
<sequence>MIQVKQLNRTFGAKKAVNNLSFSLSKGQVLGLIGPNGAGKSTAMRMITGFLRPSSGSISLGGIDVWQHPKKAKRLLGYLPESAPLFEDMSVEGFLGYLSGVRGLHGRERTQAIDRAVDLCFLQSVRHQAIDTLSKGYRHRVCLAQSILHDPPIIIFDEPTDGLDPNQKQEIRDLINEFRHNKTIILSTHILDEVNAVCTDVLLLDRGKKLFTGTLAELRSQTPEAGDLLLQVGFDYVEQFRTFREKLKILAGVSAVEMSEMNSNELRVKVIDKTLSGIEDLTHRVVQLVVEEKMKLLQLRQDQGSLELAFRTMTSYGTHCRGDEL</sequence>
<evidence type="ECO:0000259" key="5">
    <source>
        <dbReference type="PROSITE" id="PS50893"/>
    </source>
</evidence>
<evidence type="ECO:0000256" key="1">
    <source>
        <dbReference type="ARBA" id="ARBA00005417"/>
    </source>
</evidence>
<dbReference type="InterPro" id="IPR003439">
    <property type="entry name" value="ABC_transporter-like_ATP-bd"/>
</dbReference>
<dbReference type="Gene3D" id="3.40.50.300">
    <property type="entry name" value="P-loop containing nucleotide triphosphate hydrolases"/>
    <property type="match status" value="1"/>
</dbReference>
<keyword evidence="7" id="KW-1185">Reference proteome</keyword>
<dbReference type="PANTHER" id="PTHR43335">
    <property type="entry name" value="ABC TRANSPORTER, ATP-BINDING PROTEIN"/>
    <property type="match status" value="1"/>
</dbReference>
<keyword evidence="2" id="KW-0813">Transport</keyword>
<dbReference type="SMART" id="SM00382">
    <property type="entry name" value="AAA"/>
    <property type="match status" value="1"/>
</dbReference>
<dbReference type="PROSITE" id="PS50893">
    <property type="entry name" value="ABC_TRANSPORTER_2"/>
    <property type="match status" value="1"/>
</dbReference>
<dbReference type="InterPro" id="IPR003593">
    <property type="entry name" value="AAA+_ATPase"/>
</dbReference>
<evidence type="ECO:0000256" key="4">
    <source>
        <dbReference type="ARBA" id="ARBA00022840"/>
    </source>
</evidence>
<evidence type="ECO:0000256" key="3">
    <source>
        <dbReference type="ARBA" id="ARBA00022741"/>
    </source>
</evidence>
<dbReference type="GO" id="GO:0005524">
    <property type="term" value="F:ATP binding"/>
    <property type="evidence" value="ECO:0007669"/>
    <property type="project" value="UniProtKB-KW"/>
</dbReference>
<evidence type="ECO:0000313" key="7">
    <source>
        <dbReference type="Proteomes" id="UP001165393"/>
    </source>
</evidence>
<keyword evidence="3" id="KW-0547">Nucleotide-binding</keyword>
<name>A0AA41W6B8_9GAMM</name>
<gene>
    <name evidence="6" type="ORF">NAF29_08155</name>
</gene>